<dbReference type="AlphaFoldDB" id="A0AAD4C1E8"/>
<evidence type="ECO:0000313" key="1">
    <source>
        <dbReference type="EMBL" id="KAF8445040.1"/>
    </source>
</evidence>
<comment type="caution">
    <text evidence="1">The sequence shown here is derived from an EMBL/GenBank/DDBJ whole genome shotgun (WGS) entry which is preliminary data.</text>
</comment>
<sequence>MTLLKLCETPIIRTQLHEIKLLDVFVSQLQQKDNALLAAYALVTCLKYSDMKTTIEDNIDWPKHIIKMLEMDCFDDALGAVEGFRIFEDLMQDADLRKRIVESNIIHVLETKLGNGKLKENRMGLICLDIIRTCDPSHSWTDELVGIGLKHLKSSKTWEAGTMILSALSQTDHGLAAVCLRIHEIIEMLLPGGYRRIQPTPPQAIAGLTQITNHILMSLCLAATQTTLSLSTTLRDSAWPPSWVTGPVYALRILAQNETLRNHARETIQYSDLKIMYYGSGAFSGKTGKWPWQKRDMFKMLDEMFKAVEQ</sequence>
<proteinExistence type="predicted"/>
<name>A0AAD4C1E8_BOLED</name>
<organism evidence="1 2">
    <name type="scientific">Boletus edulis BED1</name>
    <dbReference type="NCBI Taxonomy" id="1328754"/>
    <lineage>
        <taxon>Eukaryota</taxon>
        <taxon>Fungi</taxon>
        <taxon>Dikarya</taxon>
        <taxon>Basidiomycota</taxon>
        <taxon>Agaricomycotina</taxon>
        <taxon>Agaricomycetes</taxon>
        <taxon>Agaricomycetidae</taxon>
        <taxon>Boletales</taxon>
        <taxon>Boletineae</taxon>
        <taxon>Boletaceae</taxon>
        <taxon>Boletoideae</taxon>
        <taxon>Boletus</taxon>
    </lineage>
</organism>
<dbReference type="EMBL" id="WHUW01000006">
    <property type="protein sequence ID" value="KAF8445040.1"/>
    <property type="molecule type" value="Genomic_DNA"/>
</dbReference>
<keyword evidence="2" id="KW-1185">Reference proteome</keyword>
<evidence type="ECO:0000313" key="2">
    <source>
        <dbReference type="Proteomes" id="UP001194468"/>
    </source>
</evidence>
<reference evidence="1" key="1">
    <citation type="submission" date="2019-10" db="EMBL/GenBank/DDBJ databases">
        <authorList>
            <consortium name="DOE Joint Genome Institute"/>
            <person name="Kuo A."/>
            <person name="Miyauchi S."/>
            <person name="Kiss E."/>
            <person name="Drula E."/>
            <person name="Kohler A."/>
            <person name="Sanchez-Garcia M."/>
            <person name="Andreopoulos B."/>
            <person name="Barry K.W."/>
            <person name="Bonito G."/>
            <person name="Buee M."/>
            <person name="Carver A."/>
            <person name="Chen C."/>
            <person name="Cichocki N."/>
            <person name="Clum A."/>
            <person name="Culley D."/>
            <person name="Crous P.W."/>
            <person name="Fauchery L."/>
            <person name="Girlanda M."/>
            <person name="Hayes R."/>
            <person name="Keri Z."/>
            <person name="LaButti K."/>
            <person name="Lipzen A."/>
            <person name="Lombard V."/>
            <person name="Magnuson J."/>
            <person name="Maillard F."/>
            <person name="Morin E."/>
            <person name="Murat C."/>
            <person name="Nolan M."/>
            <person name="Ohm R."/>
            <person name="Pangilinan J."/>
            <person name="Pereira M."/>
            <person name="Perotto S."/>
            <person name="Peter M."/>
            <person name="Riley R."/>
            <person name="Sitrit Y."/>
            <person name="Stielow B."/>
            <person name="Szollosi G."/>
            <person name="Zifcakova L."/>
            <person name="Stursova M."/>
            <person name="Spatafora J.W."/>
            <person name="Tedersoo L."/>
            <person name="Vaario L.-M."/>
            <person name="Yamada A."/>
            <person name="Yan M."/>
            <person name="Wang P."/>
            <person name="Xu J."/>
            <person name="Bruns T."/>
            <person name="Baldrian P."/>
            <person name="Vilgalys R."/>
            <person name="Henrissat B."/>
            <person name="Grigoriev I.V."/>
            <person name="Hibbett D."/>
            <person name="Nagy L.G."/>
            <person name="Martin F.M."/>
        </authorList>
    </citation>
    <scope>NUCLEOTIDE SEQUENCE</scope>
    <source>
        <strain evidence="1">BED1</strain>
    </source>
</reference>
<accession>A0AAD4C1E8</accession>
<reference evidence="1" key="2">
    <citation type="journal article" date="2020" name="Nat. Commun.">
        <title>Large-scale genome sequencing of mycorrhizal fungi provides insights into the early evolution of symbiotic traits.</title>
        <authorList>
            <person name="Miyauchi S."/>
            <person name="Kiss E."/>
            <person name="Kuo A."/>
            <person name="Drula E."/>
            <person name="Kohler A."/>
            <person name="Sanchez-Garcia M."/>
            <person name="Morin E."/>
            <person name="Andreopoulos B."/>
            <person name="Barry K.W."/>
            <person name="Bonito G."/>
            <person name="Buee M."/>
            <person name="Carver A."/>
            <person name="Chen C."/>
            <person name="Cichocki N."/>
            <person name="Clum A."/>
            <person name="Culley D."/>
            <person name="Crous P.W."/>
            <person name="Fauchery L."/>
            <person name="Girlanda M."/>
            <person name="Hayes R.D."/>
            <person name="Keri Z."/>
            <person name="LaButti K."/>
            <person name="Lipzen A."/>
            <person name="Lombard V."/>
            <person name="Magnuson J."/>
            <person name="Maillard F."/>
            <person name="Murat C."/>
            <person name="Nolan M."/>
            <person name="Ohm R.A."/>
            <person name="Pangilinan J."/>
            <person name="Pereira M.F."/>
            <person name="Perotto S."/>
            <person name="Peter M."/>
            <person name="Pfister S."/>
            <person name="Riley R."/>
            <person name="Sitrit Y."/>
            <person name="Stielow J.B."/>
            <person name="Szollosi G."/>
            <person name="Zifcakova L."/>
            <person name="Stursova M."/>
            <person name="Spatafora J.W."/>
            <person name="Tedersoo L."/>
            <person name="Vaario L.M."/>
            <person name="Yamada A."/>
            <person name="Yan M."/>
            <person name="Wang P."/>
            <person name="Xu J."/>
            <person name="Bruns T."/>
            <person name="Baldrian P."/>
            <person name="Vilgalys R."/>
            <person name="Dunand C."/>
            <person name="Henrissat B."/>
            <person name="Grigoriev I.V."/>
            <person name="Hibbett D."/>
            <person name="Nagy L.G."/>
            <person name="Martin F.M."/>
        </authorList>
    </citation>
    <scope>NUCLEOTIDE SEQUENCE</scope>
    <source>
        <strain evidence="1">BED1</strain>
    </source>
</reference>
<gene>
    <name evidence="1" type="ORF">L210DRAFT_3060336</name>
</gene>
<protein>
    <submittedName>
        <fullName evidence="1">Uncharacterized protein</fullName>
    </submittedName>
</protein>
<dbReference type="Proteomes" id="UP001194468">
    <property type="component" value="Unassembled WGS sequence"/>
</dbReference>